<protein>
    <recommendedName>
        <fullName evidence="1">UPF0434 protein NCTC12998_05542</fullName>
    </recommendedName>
</protein>
<name>A0A485CB27_RAOPL</name>
<accession>A0A485CB27</accession>
<dbReference type="InterPro" id="IPR005651">
    <property type="entry name" value="Trm112-like"/>
</dbReference>
<evidence type="ECO:0000313" key="2">
    <source>
        <dbReference type="EMBL" id="VFS81908.1"/>
    </source>
</evidence>
<evidence type="ECO:0000256" key="1">
    <source>
        <dbReference type="HAMAP-Rule" id="MF_01187"/>
    </source>
</evidence>
<sequence length="218" mass="24554">MLSPFDPVVWDRKRAEQLFNFSYRLECYTPAPKRQYGYFVLPLLHQGKLVGRMDSKVHRKTGVLEVFSLWLEEGVRVTSGLEKGLHRAIEEFALWQSAQRITFGRLPPGLFSDRQQGWEISPGLNKATPRSAFAANGSLSLPSCDMLLRNLFGPSGGIMDHRLLEIIACPVCNGKLYYSQDKQELICKIDSLAFPFREGIPVLLETEARALAVGESHS</sequence>
<reference evidence="2 3" key="1">
    <citation type="submission" date="2019-03" db="EMBL/GenBank/DDBJ databases">
        <authorList>
            <consortium name="Pathogen Informatics"/>
        </authorList>
    </citation>
    <scope>NUCLEOTIDE SEQUENCE [LARGE SCALE GENOMIC DNA]</scope>
    <source>
        <strain evidence="2 3">NCTC12998</strain>
    </source>
</reference>
<proteinExistence type="inferred from homology"/>
<dbReference type="PANTHER" id="PTHR30528">
    <property type="entry name" value="CYTOPLASMIC PROTEIN"/>
    <property type="match status" value="1"/>
</dbReference>
<dbReference type="EMBL" id="CAADJE010000026">
    <property type="protein sequence ID" value="VFS81908.1"/>
    <property type="molecule type" value="Genomic_DNA"/>
</dbReference>
<evidence type="ECO:0000313" key="3">
    <source>
        <dbReference type="Proteomes" id="UP000345637"/>
    </source>
</evidence>
<dbReference type="FunFam" id="2.20.25.10:FF:000002">
    <property type="entry name" value="UPF0434 protein YcaR"/>
    <property type="match status" value="1"/>
</dbReference>
<dbReference type="Gene3D" id="2.20.25.10">
    <property type="match status" value="1"/>
</dbReference>
<dbReference type="PANTHER" id="PTHR30528:SF0">
    <property type="entry name" value="CYTOPLASMIC PROTEIN"/>
    <property type="match status" value="1"/>
</dbReference>
<dbReference type="SUPFAM" id="SSF158997">
    <property type="entry name" value="Trm112p-like"/>
    <property type="match status" value="1"/>
</dbReference>
<dbReference type="AlphaFoldDB" id="A0A485CB27"/>
<gene>
    <name evidence="2" type="primary">ycaR</name>
    <name evidence="2" type="ORF">NCTC12998_05542</name>
</gene>
<comment type="similarity">
    <text evidence="1">Belongs to the UPF0434 family.</text>
</comment>
<organism evidence="2 3">
    <name type="scientific">Raoultella planticola</name>
    <name type="common">Klebsiella planticola</name>
    <dbReference type="NCBI Taxonomy" id="575"/>
    <lineage>
        <taxon>Bacteria</taxon>
        <taxon>Pseudomonadati</taxon>
        <taxon>Pseudomonadota</taxon>
        <taxon>Gammaproteobacteria</taxon>
        <taxon>Enterobacterales</taxon>
        <taxon>Enterobacteriaceae</taxon>
        <taxon>Klebsiella/Raoultella group</taxon>
        <taxon>Raoultella</taxon>
    </lineage>
</organism>
<dbReference type="Proteomes" id="UP000345637">
    <property type="component" value="Unassembled WGS sequence"/>
</dbReference>
<dbReference type="Pfam" id="PF03966">
    <property type="entry name" value="Trm112p"/>
    <property type="match status" value="1"/>
</dbReference>
<dbReference type="Pfam" id="PF06224">
    <property type="entry name" value="AlkZ-like"/>
    <property type="match status" value="1"/>
</dbReference>
<dbReference type="InterPro" id="IPR009351">
    <property type="entry name" value="AlkZ-like"/>
</dbReference>
<dbReference type="HAMAP" id="MF_01187">
    <property type="entry name" value="UPF0434"/>
    <property type="match status" value="1"/>
</dbReference>